<evidence type="ECO:0000259" key="3">
    <source>
        <dbReference type="SMART" id="SM00875"/>
    </source>
</evidence>
<dbReference type="SMART" id="SM00612">
    <property type="entry name" value="Kelch"/>
    <property type="match status" value="4"/>
</dbReference>
<evidence type="ECO:0000313" key="5">
    <source>
        <dbReference type="Proteomes" id="UP001201812"/>
    </source>
</evidence>
<dbReference type="Gene3D" id="3.30.710.10">
    <property type="entry name" value="Potassium Channel Kv1.1, Chain A"/>
    <property type="match status" value="1"/>
</dbReference>
<keyword evidence="5" id="KW-1185">Reference proteome</keyword>
<dbReference type="Pfam" id="PF01344">
    <property type="entry name" value="Kelch_1"/>
    <property type="match status" value="3"/>
</dbReference>
<evidence type="ECO:0000313" key="4">
    <source>
        <dbReference type="EMBL" id="KAI1728698.1"/>
    </source>
</evidence>
<dbReference type="InterPro" id="IPR006652">
    <property type="entry name" value="Kelch_1"/>
</dbReference>
<dbReference type="PRINTS" id="PR00501">
    <property type="entry name" value="KELCHREPEAT"/>
</dbReference>
<dbReference type="InterPro" id="IPR011333">
    <property type="entry name" value="SKP1/BTB/POZ_sf"/>
</dbReference>
<dbReference type="SUPFAM" id="SSF117281">
    <property type="entry name" value="Kelch motif"/>
    <property type="match status" value="1"/>
</dbReference>
<evidence type="ECO:0000256" key="1">
    <source>
        <dbReference type="ARBA" id="ARBA00022441"/>
    </source>
</evidence>
<dbReference type="PANTHER" id="PTHR45632:SF3">
    <property type="entry name" value="KELCH-LIKE PROTEIN 32"/>
    <property type="match status" value="1"/>
</dbReference>
<protein>
    <submittedName>
        <fullName evidence="4">Kelch motif domain-containing protein</fullName>
    </submittedName>
</protein>
<proteinExistence type="predicted"/>
<gene>
    <name evidence="4" type="ORF">DdX_00896</name>
</gene>
<keyword evidence="1" id="KW-0880">Kelch repeat</keyword>
<sequence length="607" mass="68827">MGNSYKSYSTTTSHSTSIEFCERASLFAKFVDMLIEQSIVHGIWKRDESDITKDAVIIAKNGITQFKVHSVVIFAKWPSPGNISDADSDSLTQIQTFVDPELLDYVVDYCYNISFREKGIRLSLEGKSMLIFQLLQLARNFGIHGLFDDILDFLVAEITPTDCIRLWQFCKKFNVLRHAFKVHDYLLYNLAPNFSEFLLVDWLQLSVSDIYNILSDSYLNVHSEFEVFDLIKMWIDADISRKPYLGDLLHLVRFNSENEIEELQIRCAPSLDNVSTICYKLSLPKRVQRDVMLLVGGTYSNRNRNIQTIGNVTSYCAEERLWKEYPMLSMPYEAVSGHALVTLNKNIYFIGGIYKGQATSAVFMLDSITKEWDRVAPMNDKRSKPCAAVLNGHIYVMGGTNSEGILNTTEKYDPSNNQWTILPEMNSPRLNAAAVTLEGTIYVFGGATRNEILDTVEMLDDQPKNGGSKWIVLHHTMKSPREGHRAIKWNNAIMIAGGTNTSGVLSSVEMFAHPFNSIIANMSIPNMFSARMDFAFISYRGEAYAIGGSALARKLSAVERFNGQIWLHDSSLPFERWSLQACIVPDSIELLKEKKWKRNSNNPLESD</sequence>
<dbReference type="Gene3D" id="1.25.40.420">
    <property type="match status" value="1"/>
</dbReference>
<feature type="domain" description="BACK" evidence="3">
    <location>
        <begin position="163"/>
        <end position="264"/>
    </location>
</feature>
<dbReference type="InterPro" id="IPR011705">
    <property type="entry name" value="BACK"/>
</dbReference>
<dbReference type="EMBL" id="JAKKPZ010000001">
    <property type="protein sequence ID" value="KAI1728698.1"/>
    <property type="molecule type" value="Genomic_DNA"/>
</dbReference>
<name>A0AAD4NKQ6_9BILA</name>
<comment type="caution">
    <text evidence="4">The sequence shown here is derived from an EMBL/GenBank/DDBJ whole genome shotgun (WGS) entry which is preliminary data.</text>
</comment>
<dbReference type="Gene3D" id="2.120.10.80">
    <property type="entry name" value="Kelch-type beta propeller"/>
    <property type="match status" value="2"/>
</dbReference>
<dbReference type="SMART" id="SM00875">
    <property type="entry name" value="BACK"/>
    <property type="match status" value="1"/>
</dbReference>
<keyword evidence="2" id="KW-0677">Repeat</keyword>
<dbReference type="InterPro" id="IPR015915">
    <property type="entry name" value="Kelch-typ_b-propeller"/>
</dbReference>
<reference evidence="4" key="1">
    <citation type="submission" date="2022-01" db="EMBL/GenBank/DDBJ databases">
        <title>Genome Sequence Resource for Two Populations of Ditylenchus destructor, the Migratory Endoparasitic Phytonematode.</title>
        <authorList>
            <person name="Zhang H."/>
            <person name="Lin R."/>
            <person name="Xie B."/>
        </authorList>
    </citation>
    <scope>NUCLEOTIDE SEQUENCE</scope>
    <source>
        <strain evidence="4">BazhouSP</strain>
    </source>
</reference>
<dbReference type="Proteomes" id="UP001201812">
    <property type="component" value="Unassembled WGS sequence"/>
</dbReference>
<dbReference type="Pfam" id="PF07707">
    <property type="entry name" value="BACK"/>
    <property type="match status" value="1"/>
</dbReference>
<organism evidence="4 5">
    <name type="scientific">Ditylenchus destructor</name>
    <dbReference type="NCBI Taxonomy" id="166010"/>
    <lineage>
        <taxon>Eukaryota</taxon>
        <taxon>Metazoa</taxon>
        <taxon>Ecdysozoa</taxon>
        <taxon>Nematoda</taxon>
        <taxon>Chromadorea</taxon>
        <taxon>Rhabditida</taxon>
        <taxon>Tylenchina</taxon>
        <taxon>Tylenchomorpha</taxon>
        <taxon>Sphaerularioidea</taxon>
        <taxon>Anguinidae</taxon>
        <taxon>Anguininae</taxon>
        <taxon>Ditylenchus</taxon>
    </lineage>
</organism>
<dbReference type="PANTHER" id="PTHR45632">
    <property type="entry name" value="LD33804P"/>
    <property type="match status" value="1"/>
</dbReference>
<dbReference type="AlphaFoldDB" id="A0AAD4NKQ6"/>
<accession>A0AAD4NKQ6</accession>
<evidence type="ECO:0000256" key="2">
    <source>
        <dbReference type="ARBA" id="ARBA00022737"/>
    </source>
</evidence>